<keyword evidence="3" id="KW-1185">Reference proteome</keyword>
<feature type="region of interest" description="Disordered" evidence="1">
    <location>
        <begin position="1"/>
        <end position="21"/>
    </location>
</feature>
<dbReference type="OrthoDB" id="2399314at2759"/>
<feature type="compositionally biased region" description="Polar residues" evidence="1">
    <location>
        <begin position="182"/>
        <end position="199"/>
    </location>
</feature>
<feature type="non-terminal residue" evidence="2">
    <location>
        <position position="1"/>
    </location>
</feature>
<dbReference type="Proteomes" id="UP000749646">
    <property type="component" value="Unassembled WGS sequence"/>
</dbReference>
<proteinExistence type="predicted"/>
<name>A0A9P6J3B5_9FUNG</name>
<gene>
    <name evidence="2" type="ORF">BGZ65_012051</name>
</gene>
<sequence>MEEKHTTSNKKAAKPGKKTAKPPVWSVFVKGLPGSAYFLATEPQLYDFRRYLEYIKARSVDRQKLSSTWRSVVLPWLTTSQLPVLRDAGARLEKEWARETAAHDQFWSRLEETEQEEKQQRKSMSTLKAQAYERFDAVQDLIVAETKAASEKAKKKVEKGDGTASSLSGSDQGPPRTASDDAATSPSDGSTTTSVTRPQTDGLAQANPEAWELLMRAAVLK</sequence>
<feature type="region of interest" description="Disordered" evidence="1">
    <location>
        <begin position="150"/>
        <end position="208"/>
    </location>
</feature>
<reference evidence="2" key="1">
    <citation type="journal article" date="2020" name="Fungal Divers.">
        <title>Resolving the Mortierellaceae phylogeny through synthesis of multi-gene phylogenetics and phylogenomics.</title>
        <authorList>
            <person name="Vandepol N."/>
            <person name="Liber J."/>
            <person name="Desiro A."/>
            <person name="Na H."/>
            <person name="Kennedy M."/>
            <person name="Barry K."/>
            <person name="Grigoriev I.V."/>
            <person name="Miller A.N."/>
            <person name="O'Donnell K."/>
            <person name="Stajich J.E."/>
            <person name="Bonito G."/>
        </authorList>
    </citation>
    <scope>NUCLEOTIDE SEQUENCE</scope>
    <source>
        <strain evidence="2">MES-2147</strain>
    </source>
</reference>
<feature type="compositionally biased region" description="Basic residues" evidence="1">
    <location>
        <begin position="7"/>
        <end position="20"/>
    </location>
</feature>
<evidence type="ECO:0000256" key="1">
    <source>
        <dbReference type="SAM" id="MobiDB-lite"/>
    </source>
</evidence>
<accession>A0A9P6J3B5</accession>
<dbReference type="EMBL" id="JAAAHW010006453">
    <property type="protein sequence ID" value="KAF9960584.1"/>
    <property type="molecule type" value="Genomic_DNA"/>
</dbReference>
<evidence type="ECO:0000313" key="2">
    <source>
        <dbReference type="EMBL" id="KAF9960584.1"/>
    </source>
</evidence>
<comment type="caution">
    <text evidence="2">The sequence shown here is derived from an EMBL/GenBank/DDBJ whole genome shotgun (WGS) entry which is preliminary data.</text>
</comment>
<dbReference type="AlphaFoldDB" id="A0A9P6J3B5"/>
<evidence type="ECO:0000313" key="3">
    <source>
        <dbReference type="Proteomes" id="UP000749646"/>
    </source>
</evidence>
<protein>
    <submittedName>
        <fullName evidence="2">Uncharacterized protein</fullName>
    </submittedName>
</protein>
<organism evidence="2 3">
    <name type="scientific">Modicella reniformis</name>
    <dbReference type="NCBI Taxonomy" id="1440133"/>
    <lineage>
        <taxon>Eukaryota</taxon>
        <taxon>Fungi</taxon>
        <taxon>Fungi incertae sedis</taxon>
        <taxon>Mucoromycota</taxon>
        <taxon>Mortierellomycotina</taxon>
        <taxon>Mortierellomycetes</taxon>
        <taxon>Mortierellales</taxon>
        <taxon>Mortierellaceae</taxon>
        <taxon>Modicella</taxon>
    </lineage>
</organism>